<dbReference type="STRING" id="910347.SAMN05421773_105318"/>
<feature type="region of interest" description="Disordered" evidence="1">
    <location>
        <begin position="44"/>
        <end position="66"/>
    </location>
</feature>
<evidence type="ECO:0000256" key="1">
    <source>
        <dbReference type="SAM" id="MobiDB-lite"/>
    </source>
</evidence>
<dbReference type="EMBL" id="FOLM01000005">
    <property type="protein sequence ID" value="SFC74528.1"/>
    <property type="molecule type" value="Genomic_DNA"/>
</dbReference>
<organism evidence="2 3">
    <name type="scientific">Streptomyces aidingensis</name>
    <dbReference type="NCBI Taxonomy" id="910347"/>
    <lineage>
        <taxon>Bacteria</taxon>
        <taxon>Bacillati</taxon>
        <taxon>Actinomycetota</taxon>
        <taxon>Actinomycetes</taxon>
        <taxon>Kitasatosporales</taxon>
        <taxon>Streptomycetaceae</taxon>
        <taxon>Streptomyces</taxon>
    </lineage>
</organism>
<name>A0A1I1LUA8_9ACTN</name>
<dbReference type="AlphaFoldDB" id="A0A1I1LUA8"/>
<proteinExistence type="predicted"/>
<protein>
    <recommendedName>
        <fullName evidence="4">Short C-terminal domain-containing protein</fullName>
    </recommendedName>
</protein>
<reference evidence="2 3" key="1">
    <citation type="submission" date="2016-10" db="EMBL/GenBank/DDBJ databases">
        <authorList>
            <person name="de Groot N.N."/>
        </authorList>
    </citation>
    <scope>NUCLEOTIDE SEQUENCE [LARGE SCALE GENOMIC DNA]</scope>
    <source>
        <strain evidence="2 3">CGMCC 4.5739</strain>
    </source>
</reference>
<evidence type="ECO:0008006" key="4">
    <source>
        <dbReference type="Google" id="ProtNLM"/>
    </source>
</evidence>
<gene>
    <name evidence="2" type="ORF">SAMN05421773_105318</name>
</gene>
<dbReference type="Proteomes" id="UP000199207">
    <property type="component" value="Unassembled WGS sequence"/>
</dbReference>
<feature type="compositionally biased region" description="Basic and acidic residues" evidence="1">
    <location>
        <begin position="56"/>
        <end position="66"/>
    </location>
</feature>
<evidence type="ECO:0000313" key="3">
    <source>
        <dbReference type="Proteomes" id="UP000199207"/>
    </source>
</evidence>
<accession>A0A1I1LUA8</accession>
<keyword evidence="3" id="KW-1185">Reference proteome</keyword>
<evidence type="ECO:0000313" key="2">
    <source>
        <dbReference type="EMBL" id="SFC74528.1"/>
    </source>
</evidence>
<sequence>MTVVADTARWGKYEDYVPVRGERMGAREREHARAQQHAAEEYIRRTAAGGGSTAEEPARLAEIRDRGDLTEAEYQRAEEKLLG</sequence>